<sequence length="440" mass="47647">MNYSHPHGNVFYRTMNHPRPMISHGEGIYLYDESGKRYIDGSGGPLVVNVGHGRAEIVEAMTRQAQAAAYVHAIMFTSEPLEQYAAELAAVVPLAQPRFYFLSSGSEVVEGAIKLARQIQMARGQEKRHIILSRWQSYHGMTLGALAVSGRAGLRAPYLDMLHDVPHIPTPYLYRHPASGEALAARLEETIQAYGPENIAGFIAEPISGASLGAAAPPDDYWPRIRAICDRYGVLLIADEVLVGLGRTGTWWALDHWGVTPDILITSKGTAGGYFPLGFIAAKGEDVELIRQKLGDFNHGGTFSHHAVGAAAGLATLHILQRENLIANSAAVGDCLGRLLREQLGDHPNVGDIRGRGLFWGIELVKDRATKAPFPVADGLARRVWNRAFELGLVVYYSTGSADSKNGDVIMLGPPLIIDEAQTGEMVGLLREAVYAELGG</sequence>
<dbReference type="Gene3D" id="3.90.1150.10">
    <property type="entry name" value="Aspartate Aminotransferase, domain 1"/>
    <property type="match status" value="1"/>
</dbReference>
<dbReference type="GO" id="GO:0030170">
    <property type="term" value="F:pyridoxal phosphate binding"/>
    <property type="evidence" value="ECO:0007669"/>
    <property type="project" value="InterPro"/>
</dbReference>
<evidence type="ECO:0000256" key="3">
    <source>
        <dbReference type="RuleBase" id="RU003560"/>
    </source>
</evidence>
<dbReference type="InterPro" id="IPR015424">
    <property type="entry name" value="PyrdxlP-dep_Trfase"/>
</dbReference>
<dbReference type="SUPFAM" id="SSF53383">
    <property type="entry name" value="PLP-dependent transferases"/>
    <property type="match status" value="1"/>
</dbReference>
<evidence type="ECO:0000256" key="1">
    <source>
        <dbReference type="ARBA" id="ARBA00008954"/>
    </source>
</evidence>
<dbReference type="KEGG" id="pbf:CFX0092_A0618"/>
<dbReference type="OrthoDB" id="9807885at2"/>
<keyword evidence="2 3" id="KW-0663">Pyridoxal phosphate</keyword>
<organism evidence="4 5">
    <name type="scientific">Candidatus Promineifilum breve</name>
    <dbReference type="NCBI Taxonomy" id="1806508"/>
    <lineage>
        <taxon>Bacteria</taxon>
        <taxon>Bacillati</taxon>
        <taxon>Chloroflexota</taxon>
        <taxon>Ardenticatenia</taxon>
        <taxon>Candidatus Promineifilales</taxon>
        <taxon>Candidatus Promineifilaceae</taxon>
        <taxon>Candidatus Promineifilum</taxon>
    </lineage>
</organism>
<dbReference type="InterPro" id="IPR015422">
    <property type="entry name" value="PyrdxlP-dep_Trfase_small"/>
</dbReference>
<dbReference type="PANTHER" id="PTHR43094:SF1">
    <property type="entry name" value="AMINOTRANSFERASE CLASS-III"/>
    <property type="match status" value="1"/>
</dbReference>
<dbReference type="RefSeq" id="WP_095042102.1">
    <property type="nucleotide sequence ID" value="NZ_LN890655.1"/>
</dbReference>
<dbReference type="PANTHER" id="PTHR43094">
    <property type="entry name" value="AMINOTRANSFERASE"/>
    <property type="match status" value="1"/>
</dbReference>
<gene>
    <name evidence="4" type="ORF">CFX0092_A0618</name>
</gene>
<dbReference type="Gene3D" id="3.40.640.10">
    <property type="entry name" value="Type I PLP-dependent aspartate aminotransferase-like (Major domain)"/>
    <property type="match status" value="1"/>
</dbReference>
<keyword evidence="4" id="KW-0808">Transferase</keyword>
<dbReference type="Pfam" id="PF00202">
    <property type="entry name" value="Aminotran_3"/>
    <property type="match status" value="1"/>
</dbReference>
<dbReference type="InterPro" id="IPR049704">
    <property type="entry name" value="Aminotrans_3_PPA_site"/>
</dbReference>
<proteinExistence type="inferred from homology"/>
<reference evidence="4" key="1">
    <citation type="submission" date="2016-01" db="EMBL/GenBank/DDBJ databases">
        <authorList>
            <person name="Mcilroy J.S."/>
            <person name="Karst M S."/>
            <person name="Albertsen M."/>
        </authorList>
    </citation>
    <scope>NUCLEOTIDE SEQUENCE</scope>
    <source>
        <strain evidence="4">Cfx-K</strain>
    </source>
</reference>
<evidence type="ECO:0000313" key="5">
    <source>
        <dbReference type="Proteomes" id="UP000215027"/>
    </source>
</evidence>
<dbReference type="Proteomes" id="UP000215027">
    <property type="component" value="Chromosome I"/>
</dbReference>
<comment type="similarity">
    <text evidence="1 3">Belongs to the class-III pyridoxal-phosphate-dependent aminotransferase family.</text>
</comment>
<dbReference type="EC" id="2.6.1.-" evidence="4"/>
<protein>
    <submittedName>
        <fullName evidence="4">Aminotransferase</fullName>
        <ecNumber evidence="4">2.6.1.-</ecNumber>
    </submittedName>
</protein>
<dbReference type="AlphaFoldDB" id="A0A160SYT3"/>
<accession>A0A160SYT3</accession>
<evidence type="ECO:0000256" key="2">
    <source>
        <dbReference type="ARBA" id="ARBA00022898"/>
    </source>
</evidence>
<keyword evidence="5" id="KW-1185">Reference proteome</keyword>
<evidence type="ECO:0000313" key="4">
    <source>
        <dbReference type="EMBL" id="CUS02496.2"/>
    </source>
</evidence>
<name>A0A160SYT3_9CHLR</name>
<dbReference type="InterPro" id="IPR005814">
    <property type="entry name" value="Aminotrans_3"/>
</dbReference>
<dbReference type="GO" id="GO:0008483">
    <property type="term" value="F:transaminase activity"/>
    <property type="evidence" value="ECO:0007669"/>
    <property type="project" value="UniProtKB-KW"/>
</dbReference>
<dbReference type="PROSITE" id="PS00600">
    <property type="entry name" value="AA_TRANSFER_CLASS_3"/>
    <property type="match status" value="1"/>
</dbReference>
<dbReference type="InterPro" id="IPR015421">
    <property type="entry name" value="PyrdxlP-dep_Trfase_major"/>
</dbReference>
<dbReference type="CDD" id="cd00610">
    <property type="entry name" value="OAT_like"/>
    <property type="match status" value="1"/>
</dbReference>
<dbReference type="EMBL" id="LN890655">
    <property type="protein sequence ID" value="CUS02496.2"/>
    <property type="molecule type" value="Genomic_DNA"/>
</dbReference>
<keyword evidence="4" id="KW-0032">Aminotransferase</keyword>